<dbReference type="InterPro" id="IPR014710">
    <property type="entry name" value="RmlC-like_jellyroll"/>
</dbReference>
<dbReference type="InterPro" id="IPR018490">
    <property type="entry name" value="cNMP-bd_dom_sf"/>
</dbReference>
<dbReference type="PRINTS" id="PR00034">
    <property type="entry name" value="HTHCRP"/>
</dbReference>
<evidence type="ECO:0000313" key="16">
    <source>
        <dbReference type="Proteomes" id="UP000541636"/>
    </source>
</evidence>
<dbReference type="PROSITE" id="PS51063">
    <property type="entry name" value="HTH_CRP_2"/>
    <property type="match status" value="1"/>
</dbReference>
<evidence type="ECO:0000256" key="5">
    <source>
        <dbReference type="ARBA" id="ARBA00022533"/>
    </source>
</evidence>
<keyword evidence="6" id="KW-0973">c-di-GMP</keyword>
<dbReference type="InterPro" id="IPR000595">
    <property type="entry name" value="cNMP-bd_dom"/>
</dbReference>
<dbReference type="PROSITE" id="PS50042">
    <property type="entry name" value="CNMP_BINDING_3"/>
    <property type="match status" value="1"/>
</dbReference>
<evidence type="ECO:0000256" key="3">
    <source>
        <dbReference type="ARBA" id="ARBA00020769"/>
    </source>
</evidence>
<proteinExistence type="predicted"/>
<keyword evidence="9" id="KW-0238">DNA-binding</keyword>
<comment type="subcellular location">
    <subcellularLocation>
        <location evidence="1">Cytoplasm</location>
    </subcellularLocation>
</comment>
<dbReference type="GO" id="GO:0003700">
    <property type="term" value="F:DNA-binding transcription factor activity"/>
    <property type="evidence" value="ECO:0007669"/>
    <property type="project" value="TreeGrafter"/>
</dbReference>
<evidence type="ECO:0000259" key="13">
    <source>
        <dbReference type="PROSITE" id="PS50042"/>
    </source>
</evidence>
<dbReference type="AlphaFoldDB" id="A0A846ZJ84"/>
<evidence type="ECO:0000256" key="8">
    <source>
        <dbReference type="ARBA" id="ARBA00023026"/>
    </source>
</evidence>
<accession>A0A846ZJ84</accession>
<dbReference type="GO" id="GO:0003677">
    <property type="term" value="F:DNA binding"/>
    <property type="evidence" value="ECO:0007669"/>
    <property type="project" value="UniProtKB-KW"/>
</dbReference>
<comment type="caution">
    <text evidence="15">The sequence shown here is derived from an EMBL/GenBank/DDBJ whole genome shotgun (WGS) entry which is preliminary data.</text>
</comment>
<keyword evidence="10" id="KW-0010">Activator</keyword>
<keyword evidence="8" id="KW-0843">Virulence</keyword>
<name>A0A846ZJ84_9GAMM</name>
<dbReference type="GO" id="GO:0005829">
    <property type="term" value="C:cytosol"/>
    <property type="evidence" value="ECO:0007669"/>
    <property type="project" value="TreeGrafter"/>
</dbReference>
<gene>
    <name evidence="15" type="primary">fnr</name>
    <name evidence="15" type="ORF">HF690_02715</name>
</gene>
<keyword evidence="7" id="KW-0805">Transcription regulation</keyword>
<reference evidence="15 16" key="1">
    <citation type="journal article" date="2017" name="Int. J. Syst. Evol. Microbiol.">
        <title>Oleiagrimonas citrea sp. nov., a marine bacterium isolated from tidal flat sediment and emended description of the genus Oleiagrimonas Fang et al. 2015 and Oleiagrimonas soli.</title>
        <authorList>
            <person name="Yang S.H."/>
            <person name="Seo H.S."/>
            <person name="Seong C.N."/>
            <person name="Kwon K.K."/>
        </authorList>
    </citation>
    <scope>NUCLEOTIDE SEQUENCE [LARGE SCALE GENOMIC DNA]</scope>
    <source>
        <strain evidence="15 16">MEBiC09124</strain>
    </source>
</reference>
<evidence type="ECO:0000256" key="11">
    <source>
        <dbReference type="ARBA" id="ARBA00023163"/>
    </source>
</evidence>
<evidence type="ECO:0000256" key="12">
    <source>
        <dbReference type="ARBA" id="ARBA00031697"/>
    </source>
</evidence>
<evidence type="ECO:0000256" key="2">
    <source>
        <dbReference type="ARBA" id="ARBA00011738"/>
    </source>
</evidence>
<dbReference type="FunFam" id="1.10.10.10:FF:000028">
    <property type="entry name" value="Fumarate/nitrate reduction transcriptional regulator Fnr"/>
    <property type="match status" value="1"/>
</dbReference>
<keyword evidence="11" id="KW-0804">Transcription</keyword>
<dbReference type="Gene3D" id="1.10.10.10">
    <property type="entry name" value="Winged helix-like DNA-binding domain superfamily/Winged helix DNA-binding domain"/>
    <property type="match status" value="1"/>
</dbReference>
<evidence type="ECO:0000256" key="4">
    <source>
        <dbReference type="ARBA" id="ARBA00022491"/>
    </source>
</evidence>
<dbReference type="Proteomes" id="UP000541636">
    <property type="component" value="Unassembled WGS sequence"/>
</dbReference>
<dbReference type="InterPro" id="IPR012318">
    <property type="entry name" value="HTH_CRP"/>
</dbReference>
<dbReference type="SMART" id="SM00419">
    <property type="entry name" value="HTH_CRP"/>
    <property type="match status" value="1"/>
</dbReference>
<dbReference type="InterPro" id="IPR036388">
    <property type="entry name" value="WH-like_DNA-bd_sf"/>
</dbReference>
<dbReference type="InterPro" id="IPR036390">
    <property type="entry name" value="WH_DNA-bd_sf"/>
</dbReference>
<dbReference type="InterPro" id="IPR050397">
    <property type="entry name" value="Env_Response_Regulators"/>
</dbReference>
<dbReference type="GO" id="GO:0003824">
    <property type="term" value="F:catalytic activity"/>
    <property type="evidence" value="ECO:0007669"/>
    <property type="project" value="UniProtKB-KW"/>
</dbReference>
<dbReference type="NCBIfam" id="NF008365">
    <property type="entry name" value="PRK11161.1"/>
    <property type="match status" value="1"/>
</dbReference>
<feature type="domain" description="HTH crp-type" evidence="14">
    <location>
        <begin position="171"/>
        <end position="244"/>
    </location>
</feature>
<evidence type="ECO:0000256" key="1">
    <source>
        <dbReference type="ARBA" id="ARBA00004496"/>
    </source>
</evidence>
<dbReference type="PANTHER" id="PTHR24567:SF75">
    <property type="entry name" value="FUMARATE AND NITRATE REDUCTION REGULATORY PROTEIN"/>
    <property type="match status" value="1"/>
</dbReference>
<dbReference type="SMART" id="SM00100">
    <property type="entry name" value="cNMP"/>
    <property type="match status" value="1"/>
</dbReference>
<dbReference type="CDD" id="cd00038">
    <property type="entry name" value="CAP_ED"/>
    <property type="match status" value="1"/>
</dbReference>
<dbReference type="EMBL" id="JAAZQD010000001">
    <property type="protein sequence ID" value="NKZ37862.1"/>
    <property type="molecule type" value="Genomic_DNA"/>
</dbReference>
<evidence type="ECO:0000256" key="10">
    <source>
        <dbReference type="ARBA" id="ARBA00023159"/>
    </source>
</evidence>
<sequence>MVTEASAVRESAVATEVIDFNALRKSCGSCALAQLCLPASIGADDLTRLDHLVQQRKPTDRGTTLFDTGSSHARLYVVRSGSFKTYVDLPDGDHQVLGFHLPGDLLGLDALPSERHRCSAEALERSTVCEVPFNDLSVVASKLPGLQQQLYRVMSDQFALEQEHMVMMGRRQAPARLAIFLHSLSERRKRLGLDPLELNLSMSRQDIANYLGLVIETVSRLMGRFQTAGVLEVERRIVRIRDMDALRAMAHGGDTPTDTQKSASSSS</sequence>
<dbReference type="Pfam" id="PF00027">
    <property type="entry name" value="cNMP_binding"/>
    <property type="match status" value="1"/>
</dbReference>
<keyword evidence="5" id="KW-0021">Allosteric enzyme</keyword>
<dbReference type="Gene3D" id="2.60.120.10">
    <property type="entry name" value="Jelly Rolls"/>
    <property type="match status" value="1"/>
</dbReference>
<comment type="subunit">
    <text evidence="2">Homodimer.</text>
</comment>
<feature type="domain" description="Cyclic nucleotide-binding" evidence="13">
    <location>
        <begin position="37"/>
        <end position="117"/>
    </location>
</feature>
<dbReference type="SUPFAM" id="SSF46785">
    <property type="entry name" value="Winged helix' DNA-binding domain"/>
    <property type="match status" value="1"/>
</dbReference>
<evidence type="ECO:0000259" key="14">
    <source>
        <dbReference type="PROSITE" id="PS51063"/>
    </source>
</evidence>
<dbReference type="Pfam" id="PF13545">
    <property type="entry name" value="HTH_Crp_2"/>
    <property type="match status" value="1"/>
</dbReference>
<keyword evidence="16" id="KW-1185">Reference proteome</keyword>
<dbReference type="PANTHER" id="PTHR24567">
    <property type="entry name" value="CRP FAMILY TRANSCRIPTIONAL REGULATORY PROTEIN"/>
    <property type="match status" value="1"/>
</dbReference>
<protein>
    <recommendedName>
        <fullName evidence="3">CRP-like protein Clp</fullName>
    </recommendedName>
    <alternativeName>
        <fullName evidence="12">Catabolite activation-like protein</fullName>
    </alternativeName>
</protein>
<keyword evidence="4" id="KW-0678">Repressor</keyword>
<evidence type="ECO:0000313" key="15">
    <source>
        <dbReference type="EMBL" id="NKZ37862.1"/>
    </source>
</evidence>
<organism evidence="15 16">
    <name type="scientific">Oleiagrimonas citrea</name>
    <dbReference type="NCBI Taxonomy" id="1665687"/>
    <lineage>
        <taxon>Bacteria</taxon>
        <taxon>Pseudomonadati</taxon>
        <taxon>Pseudomonadota</taxon>
        <taxon>Gammaproteobacteria</taxon>
        <taxon>Lysobacterales</taxon>
        <taxon>Rhodanobacteraceae</taxon>
        <taxon>Oleiagrimonas</taxon>
    </lineage>
</organism>
<evidence type="ECO:0000256" key="6">
    <source>
        <dbReference type="ARBA" id="ARBA00022636"/>
    </source>
</evidence>
<dbReference type="CDD" id="cd00092">
    <property type="entry name" value="HTH_CRP"/>
    <property type="match status" value="1"/>
</dbReference>
<evidence type="ECO:0000256" key="9">
    <source>
        <dbReference type="ARBA" id="ARBA00023125"/>
    </source>
</evidence>
<dbReference type="SUPFAM" id="SSF51206">
    <property type="entry name" value="cAMP-binding domain-like"/>
    <property type="match status" value="1"/>
</dbReference>
<evidence type="ECO:0000256" key="7">
    <source>
        <dbReference type="ARBA" id="ARBA00023015"/>
    </source>
</evidence>